<dbReference type="InterPro" id="IPR001810">
    <property type="entry name" value="F-box_dom"/>
</dbReference>
<feature type="region of interest" description="Disordered" evidence="3">
    <location>
        <begin position="571"/>
        <end position="594"/>
    </location>
</feature>
<accession>U4LGI5</accession>
<evidence type="ECO:0000256" key="2">
    <source>
        <dbReference type="PROSITE-ProRule" id="PRU00235"/>
    </source>
</evidence>
<dbReference type="Gene3D" id="2.130.10.30">
    <property type="entry name" value="Regulator of chromosome condensation 1/beta-lactamase-inhibitor protein II"/>
    <property type="match status" value="2"/>
</dbReference>
<feature type="region of interest" description="Disordered" evidence="3">
    <location>
        <begin position="497"/>
        <end position="525"/>
    </location>
</feature>
<dbReference type="Pfam" id="PF12937">
    <property type="entry name" value="F-box-like"/>
    <property type="match status" value="1"/>
</dbReference>
<dbReference type="STRING" id="1076935.U4LGI5"/>
<keyword evidence="1" id="KW-0677">Repeat</keyword>
<dbReference type="PROSITE" id="PS50012">
    <property type="entry name" value="RCC1_3"/>
    <property type="match status" value="1"/>
</dbReference>
<dbReference type="OrthoDB" id="61110at2759"/>
<dbReference type="Gene3D" id="1.20.1280.50">
    <property type="match status" value="1"/>
</dbReference>
<dbReference type="Pfam" id="PF13540">
    <property type="entry name" value="RCC1_2"/>
    <property type="match status" value="1"/>
</dbReference>
<dbReference type="AlphaFoldDB" id="U4LGI5"/>
<dbReference type="PANTHER" id="PTHR22870:SF466">
    <property type="entry name" value="ANKYRIN REPEAT-CONTAINING PROTEIN"/>
    <property type="match status" value="1"/>
</dbReference>
<sequence>MTISLCTIPDELKLRILHFAGWRAAVQLGATSKQFNDVCSEPTFWKRAVKETFRMRVDHFSKDGNWRGAFQTLASGRLYGWGQNWHLMFNSHEFNPKRSQKKHCHFPNEIADKQYQGVVDVQSGGWSVSLLTLSGAVVISGSLDGATAWAGYKPRTLNFSNADERITQISSGRCHLLALSDSGQIWSARGSGPTSQPALIQFMTPMGAVENPICTKVIAGWSASGALIQNHGLFLWFDQATHSQSRPISPYHENAVPPVREVDIKRIPYFVDIFGDVMDKDRVVDFAIGEHLVILVTSSGKVFALDIENQQEEIVPMQLVNIVAPEGSSKIDRVEGKFREFAVFNSDGLVHLLKDENIKAQFALLTPQPYSAIPEIRTSTVSPHSVEELKNYHIVDISFGDWHVLALTDTGKVLTWGRDSGSCGALGHGDQEAAEKIGVRYEYRDGILEKPTPVKFGEGEFYAYKVSAAGWRSCALVAEVNGQSALTAGGLIPKGERMEVGKGKGKEEQAEGYRQNGVSPPMERGHQGGIAGVPSDARGGSVSLSEVAMANQPNATSFFGLSPSNHLFAPQLNGAHIGGSGGNGQERNGNTGDE</sequence>
<dbReference type="PANTHER" id="PTHR22870">
    <property type="entry name" value="REGULATOR OF CHROMOSOME CONDENSATION"/>
    <property type="match status" value="1"/>
</dbReference>
<dbReference type="InterPro" id="IPR036047">
    <property type="entry name" value="F-box-like_dom_sf"/>
</dbReference>
<name>U4LGI5_PYROM</name>
<reference evidence="5 6" key="1">
    <citation type="journal article" date="2013" name="PLoS Genet.">
        <title>The genome and development-dependent transcriptomes of Pyronema confluens: a window into fungal evolution.</title>
        <authorList>
            <person name="Traeger S."/>
            <person name="Altegoer F."/>
            <person name="Freitag M."/>
            <person name="Gabaldon T."/>
            <person name="Kempken F."/>
            <person name="Kumar A."/>
            <person name="Marcet-Houben M."/>
            <person name="Poggeler S."/>
            <person name="Stajich J.E."/>
            <person name="Nowrousian M."/>
        </authorList>
    </citation>
    <scope>NUCLEOTIDE SEQUENCE [LARGE SCALE GENOMIC DNA]</scope>
    <source>
        <strain evidence="6">CBS 100304</strain>
        <tissue evidence="5">Vegetative mycelium</tissue>
    </source>
</reference>
<feature type="domain" description="F-box" evidence="4">
    <location>
        <begin position="6"/>
        <end position="48"/>
    </location>
</feature>
<keyword evidence="6" id="KW-1185">Reference proteome</keyword>
<dbReference type="SUPFAM" id="SSF50985">
    <property type="entry name" value="RCC1/BLIP-II"/>
    <property type="match status" value="1"/>
</dbReference>
<dbReference type="SUPFAM" id="SSF81383">
    <property type="entry name" value="F-box domain"/>
    <property type="match status" value="1"/>
</dbReference>
<protein>
    <submittedName>
        <fullName evidence="5">Similar to SCF-associated factor 1 acc. no. P38352</fullName>
    </submittedName>
</protein>
<dbReference type="eggNOG" id="ENOG502QUVE">
    <property type="taxonomic scope" value="Eukaryota"/>
</dbReference>
<dbReference type="InterPro" id="IPR051210">
    <property type="entry name" value="Ub_ligase/GEF_domain"/>
</dbReference>
<dbReference type="OMA" id="DFRIAPQ"/>
<dbReference type="Proteomes" id="UP000018144">
    <property type="component" value="Unassembled WGS sequence"/>
</dbReference>
<gene>
    <name evidence="5" type="ORF">PCON_10347</name>
</gene>
<evidence type="ECO:0000259" key="4">
    <source>
        <dbReference type="Pfam" id="PF12937"/>
    </source>
</evidence>
<evidence type="ECO:0000313" key="6">
    <source>
        <dbReference type="Proteomes" id="UP000018144"/>
    </source>
</evidence>
<organism evidence="5 6">
    <name type="scientific">Pyronema omphalodes (strain CBS 100304)</name>
    <name type="common">Pyronema confluens</name>
    <dbReference type="NCBI Taxonomy" id="1076935"/>
    <lineage>
        <taxon>Eukaryota</taxon>
        <taxon>Fungi</taxon>
        <taxon>Dikarya</taxon>
        <taxon>Ascomycota</taxon>
        <taxon>Pezizomycotina</taxon>
        <taxon>Pezizomycetes</taxon>
        <taxon>Pezizales</taxon>
        <taxon>Pyronemataceae</taxon>
        <taxon>Pyronema</taxon>
    </lineage>
</organism>
<evidence type="ECO:0000256" key="1">
    <source>
        <dbReference type="ARBA" id="ARBA00022737"/>
    </source>
</evidence>
<dbReference type="InterPro" id="IPR000408">
    <property type="entry name" value="Reg_chr_condens"/>
</dbReference>
<feature type="compositionally biased region" description="Low complexity" evidence="3">
    <location>
        <begin position="585"/>
        <end position="594"/>
    </location>
</feature>
<evidence type="ECO:0000313" key="5">
    <source>
        <dbReference type="EMBL" id="CCX31219.1"/>
    </source>
</evidence>
<dbReference type="EMBL" id="HF935557">
    <property type="protein sequence ID" value="CCX31219.1"/>
    <property type="molecule type" value="Genomic_DNA"/>
</dbReference>
<feature type="repeat" description="RCC1" evidence="2">
    <location>
        <begin position="411"/>
        <end position="479"/>
    </location>
</feature>
<evidence type="ECO:0000256" key="3">
    <source>
        <dbReference type="SAM" id="MobiDB-lite"/>
    </source>
</evidence>
<feature type="compositionally biased region" description="Basic and acidic residues" evidence="3">
    <location>
        <begin position="497"/>
        <end position="511"/>
    </location>
</feature>
<dbReference type="InterPro" id="IPR009091">
    <property type="entry name" value="RCC1/BLIP-II"/>
</dbReference>
<proteinExistence type="predicted"/>